<feature type="region of interest" description="Disordered" evidence="1">
    <location>
        <begin position="21"/>
        <end position="42"/>
    </location>
</feature>
<evidence type="ECO:0000256" key="1">
    <source>
        <dbReference type="SAM" id="MobiDB-lite"/>
    </source>
</evidence>
<dbReference type="EMBL" id="CP144745">
    <property type="protein sequence ID" value="WVZ51557.1"/>
    <property type="molecule type" value="Genomic_DNA"/>
</dbReference>
<name>A0AAQ3SHM6_PASNO</name>
<sequence length="123" mass="13466">MPVINKSSTAKLRSYQNRVEALNTRYGGDQQGRSREDQTNPFTPSTVDIYTAYSIATNPGASPLVTFGMVAARVLQPPRVMRQEDIQSEDIASYLCTPARSAASPKGLSLISSFLRLLQPLSM</sequence>
<evidence type="ECO:0000313" key="2">
    <source>
        <dbReference type="EMBL" id="WVZ51557.1"/>
    </source>
</evidence>
<dbReference type="AlphaFoldDB" id="A0AAQ3SHM6"/>
<accession>A0AAQ3SHM6</accession>
<evidence type="ECO:0000313" key="3">
    <source>
        <dbReference type="Proteomes" id="UP001341281"/>
    </source>
</evidence>
<organism evidence="2 3">
    <name type="scientific">Paspalum notatum var. saurae</name>
    <dbReference type="NCBI Taxonomy" id="547442"/>
    <lineage>
        <taxon>Eukaryota</taxon>
        <taxon>Viridiplantae</taxon>
        <taxon>Streptophyta</taxon>
        <taxon>Embryophyta</taxon>
        <taxon>Tracheophyta</taxon>
        <taxon>Spermatophyta</taxon>
        <taxon>Magnoliopsida</taxon>
        <taxon>Liliopsida</taxon>
        <taxon>Poales</taxon>
        <taxon>Poaceae</taxon>
        <taxon>PACMAD clade</taxon>
        <taxon>Panicoideae</taxon>
        <taxon>Andropogonodae</taxon>
        <taxon>Paspaleae</taxon>
        <taxon>Paspalinae</taxon>
        <taxon>Paspalum</taxon>
    </lineage>
</organism>
<dbReference type="Proteomes" id="UP001341281">
    <property type="component" value="Chromosome 01"/>
</dbReference>
<reference evidence="2 3" key="1">
    <citation type="submission" date="2024-02" db="EMBL/GenBank/DDBJ databases">
        <title>High-quality chromosome-scale genome assembly of Pensacola bahiagrass (Paspalum notatum Flugge var. saurae).</title>
        <authorList>
            <person name="Vega J.M."/>
            <person name="Podio M."/>
            <person name="Orjuela J."/>
            <person name="Siena L.A."/>
            <person name="Pessino S.C."/>
            <person name="Combes M.C."/>
            <person name="Mariac C."/>
            <person name="Albertini E."/>
            <person name="Pupilli F."/>
            <person name="Ortiz J.P.A."/>
            <person name="Leblanc O."/>
        </authorList>
    </citation>
    <scope>NUCLEOTIDE SEQUENCE [LARGE SCALE GENOMIC DNA]</scope>
    <source>
        <strain evidence="2">R1</strain>
        <tissue evidence="2">Leaf</tissue>
    </source>
</reference>
<gene>
    <name evidence="2" type="ORF">U9M48_002692</name>
</gene>
<protein>
    <submittedName>
        <fullName evidence="2">Uncharacterized protein</fullName>
    </submittedName>
</protein>
<proteinExistence type="predicted"/>
<keyword evidence="3" id="KW-1185">Reference proteome</keyword>